<accession>A0A1A7YVC8</accession>
<feature type="non-terminal residue" evidence="1">
    <location>
        <position position="1"/>
    </location>
</feature>
<feature type="non-terminal residue" evidence="1">
    <location>
        <position position="71"/>
    </location>
</feature>
<organism evidence="1">
    <name type="scientific">Iconisemion striatum</name>
    <dbReference type="NCBI Taxonomy" id="60296"/>
    <lineage>
        <taxon>Eukaryota</taxon>
        <taxon>Metazoa</taxon>
        <taxon>Chordata</taxon>
        <taxon>Craniata</taxon>
        <taxon>Vertebrata</taxon>
        <taxon>Euteleostomi</taxon>
        <taxon>Actinopterygii</taxon>
        <taxon>Neopterygii</taxon>
        <taxon>Teleostei</taxon>
        <taxon>Neoteleostei</taxon>
        <taxon>Acanthomorphata</taxon>
        <taxon>Ovalentaria</taxon>
        <taxon>Atherinomorphae</taxon>
        <taxon>Cyprinodontiformes</taxon>
        <taxon>Nothobranchiidae</taxon>
        <taxon>Iconisemion</taxon>
    </lineage>
</organism>
<gene>
    <name evidence="1" type="primary">Nfu_g_1_005468</name>
</gene>
<dbReference type="AlphaFoldDB" id="A0A1A7YVC8"/>
<proteinExistence type="predicted"/>
<protein>
    <submittedName>
        <fullName evidence="1">Uncharacterized protein</fullName>
    </submittedName>
</protein>
<name>A0A1A7YVC8_9TELE</name>
<dbReference type="EMBL" id="HADX01012335">
    <property type="protein sequence ID" value="SBP34567.1"/>
    <property type="molecule type" value="Transcribed_RNA"/>
</dbReference>
<evidence type="ECO:0000313" key="1">
    <source>
        <dbReference type="EMBL" id="SBP34567.1"/>
    </source>
</evidence>
<reference evidence="1" key="2">
    <citation type="submission" date="2016-06" db="EMBL/GenBank/DDBJ databases">
        <title>The genome of a short-lived fish provides insights into sex chromosome evolution and the genetic control of aging.</title>
        <authorList>
            <person name="Reichwald K."/>
            <person name="Felder M."/>
            <person name="Petzold A."/>
            <person name="Koch P."/>
            <person name="Groth M."/>
            <person name="Platzer M."/>
        </authorList>
    </citation>
    <scope>NUCLEOTIDE SEQUENCE</scope>
    <source>
        <tissue evidence="1">Brain</tissue>
    </source>
</reference>
<reference evidence="1" key="1">
    <citation type="submission" date="2016-05" db="EMBL/GenBank/DDBJ databases">
        <authorList>
            <person name="Lavstsen T."/>
            <person name="Jespersen J.S."/>
        </authorList>
    </citation>
    <scope>NUCLEOTIDE SEQUENCE</scope>
    <source>
        <tissue evidence="1">Brain</tissue>
    </source>
</reference>
<dbReference type="EMBL" id="HADW01014688">
    <property type="protein sequence ID" value="SBP16088.1"/>
    <property type="molecule type" value="Transcribed_RNA"/>
</dbReference>
<sequence>TEREKSMLLEQICSPDRQTASHCWLSYICDCNLLHRCLEETSCRNGYKEQEGTCYAPIRTLGCVFSLGIKM</sequence>